<keyword evidence="5 9" id="KW-0812">Transmembrane</keyword>
<dbReference type="Proteomes" id="UP000280792">
    <property type="component" value="Unassembled WGS sequence"/>
</dbReference>
<keyword evidence="11" id="KW-0449">Lipoprotein</keyword>
<dbReference type="Gene3D" id="3.60.110.10">
    <property type="entry name" value="Carbon-nitrogen hydrolase"/>
    <property type="match status" value="1"/>
</dbReference>
<gene>
    <name evidence="9" type="primary">lnt</name>
    <name evidence="11" type="ORF">D0544_00175</name>
</gene>
<dbReference type="InterPro" id="IPR045378">
    <property type="entry name" value="LNT_N"/>
</dbReference>
<keyword evidence="3 9" id="KW-1003">Cell membrane</keyword>
<dbReference type="GO" id="GO:0042158">
    <property type="term" value="P:lipoprotein biosynthetic process"/>
    <property type="evidence" value="ECO:0007669"/>
    <property type="project" value="UniProtKB-UniRule"/>
</dbReference>
<organism evidence="11 12">
    <name type="scientific">Aestuariirhabdus litorea</name>
    <dbReference type="NCBI Taxonomy" id="2528527"/>
    <lineage>
        <taxon>Bacteria</taxon>
        <taxon>Pseudomonadati</taxon>
        <taxon>Pseudomonadota</taxon>
        <taxon>Gammaproteobacteria</taxon>
        <taxon>Oceanospirillales</taxon>
        <taxon>Aestuariirhabdaceae</taxon>
        <taxon>Aestuariirhabdus</taxon>
    </lineage>
</organism>
<protein>
    <recommendedName>
        <fullName evidence="9">Apolipoprotein N-acyltransferase</fullName>
        <shortName evidence="9">ALP N-acyltransferase</shortName>
        <ecNumber evidence="9">2.3.1.269</ecNumber>
    </recommendedName>
</protein>
<evidence type="ECO:0000256" key="3">
    <source>
        <dbReference type="ARBA" id="ARBA00022475"/>
    </source>
</evidence>
<evidence type="ECO:0000256" key="4">
    <source>
        <dbReference type="ARBA" id="ARBA00022679"/>
    </source>
</evidence>
<evidence type="ECO:0000256" key="1">
    <source>
        <dbReference type="ARBA" id="ARBA00004651"/>
    </source>
</evidence>
<dbReference type="RefSeq" id="WP_125013676.1">
    <property type="nucleotide sequence ID" value="NZ_QWEZ01000001.1"/>
</dbReference>
<dbReference type="PROSITE" id="PS50263">
    <property type="entry name" value="CN_HYDROLASE"/>
    <property type="match status" value="1"/>
</dbReference>
<evidence type="ECO:0000256" key="7">
    <source>
        <dbReference type="ARBA" id="ARBA00023136"/>
    </source>
</evidence>
<proteinExistence type="inferred from homology"/>
<comment type="function">
    <text evidence="9">Catalyzes the phospholipid dependent N-acylation of the N-terminal cysteine of apolipoprotein, the last step in lipoprotein maturation.</text>
</comment>
<sequence length="505" mass="54835">MPRGSWQGGWRAQTLALASGALAVGGFSPLDLWPLPLLSSALLYLLLYPLSPRQALWRGTAYGLGLFGAGTSWVYVSIHQFGAASVPLASVLTLLFCLGMALLFIAPFAWCYARLRQHCAAQRIALLGFVVLWVLAEWSRSWLFTGFPWLLWGYALLDTPVSGWAPVSGVYGLSALLVAGGALLGEWIRQRTPSRVLIVGSLGWGALVGGGVLLGLHPWSQPSAPALKVALIQPAIPQQMKWNQAFLDNTLRRLEALTADHWDADLVVWPENAIPALQHRMQPYLEQLSSHARSTQTSLVTGIPIYRQLEGGQAAFYNGITSLGQGEGDYLKQQLVPFGEYVPLQSLLRGLIAFFDLPMSDFARGPADQPLLRAGAYQLAPLICYEVVYPDLVAGMGAKADLLLTISNDTWFGASIGPHQHLQMARMRALENGRYLIRATNDGVTAVVDPQGALLAELPQFEPGALRASVFPMTGNTPFSTTGSWPLLVLLLLSLLLSTPFRRGS</sequence>
<evidence type="ECO:0000256" key="5">
    <source>
        <dbReference type="ARBA" id="ARBA00022692"/>
    </source>
</evidence>
<dbReference type="AlphaFoldDB" id="A0A3P3VNS7"/>
<evidence type="ECO:0000256" key="9">
    <source>
        <dbReference type="HAMAP-Rule" id="MF_01148"/>
    </source>
</evidence>
<accession>A0A3P3VNS7</accession>
<name>A0A3P3VNS7_9GAMM</name>
<feature type="transmembrane region" description="Helical" evidence="9">
    <location>
        <begin position="196"/>
        <end position="219"/>
    </location>
</feature>
<reference evidence="11 12" key="2">
    <citation type="submission" date="2018-12" db="EMBL/GenBank/DDBJ databases">
        <title>Simiduia agarivorans gen. nov., sp. nov., a marine, agarolytic bacterium isolated from shallow coastal water from Keelung, Taiwan.</title>
        <authorList>
            <person name="Shieh W.Y."/>
        </authorList>
    </citation>
    <scope>NUCLEOTIDE SEQUENCE [LARGE SCALE GENOMIC DNA]</scope>
    <source>
        <strain evidence="11 12">GTF-13</strain>
    </source>
</reference>
<comment type="pathway">
    <text evidence="9">Protein modification; lipoprotein biosynthesis (N-acyl transfer).</text>
</comment>
<dbReference type="SUPFAM" id="SSF56317">
    <property type="entry name" value="Carbon-nitrogen hydrolase"/>
    <property type="match status" value="1"/>
</dbReference>
<dbReference type="Pfam" id="PF00795">
    <property type="entry name" value="CN_hydrolase"/>
    <property type="match status" value="1"/>
</dbReference>
<evidence type="ECO:0000313" key="11">
    <source>
        <dbReference type="EMBL" id="RRJ83578.1"/>
    </source>
</evidence>
<evidence type="ECO:0000259" key="10">
    <source>
        <dbReference type="PROSITE" id="PS50263"/>
    </source>
</evidence>
<feature type="domain" description="CN hydrolase" evidence="10">
    <location>
        <begin position="232"/>
        <end position="472"/>
    </location>
</feature>
<keyword evidence="6 9" id="KW-1133">Transmembrane helix</keyword>
<dbReference type="HAMAP" id="MF_01148">
    <property type="entry name" value="Lnt"/>
    <property type="match status" value="1"/>
</dbReference>
<dbReference type="GO" id="GO:0005886">
    <property type="term" value="C:plasma membrane"/>
    <property type="evidence" value="ECO:0007669"/>
    <property type="project" value="UniProtKB-SubCell"/>
</dbReference>
<evidence type="ECO:0000256" key="8">
    <source>
        <dbReference type="ARBA" id="ARBA00023315"/>
    </source>
</evidence>
<feature type="transmembrane region" description="Helical" evidence="9">
    <location>
        <begin position="62"/>
        <end position="82"/>
    </location>
</feature>
<evidence type="ECO:0000313" key="12">
    <source>
        <dbReference type="Proteomes" id="UP000280792"/>
    </source>
</evidence>
<comment type="similarity">
    <text evidence="2 9">Belongs to the CN hydrolase family. Apolipoprotein N-acyltransferase subfamily.</text>
</comment>
<feature type="transmembrane region" description="Helical" evidence="9">
    <location>
        <begin position="33"/>
        <end position="50"/>
    </location>
</feature>
<feature type="transmembrane region" description="Helical" evidence="9">
    <location>
        <begin position="163"/>
        <end position="184"/>
    </location>
</feature>
<dbReference type="PANTHER" id="PTHR38686:SF1">
    <property type="entry name" value="APOLIPOPROTEIN N-ACYLTRANSFERASE"/>
    <property type="match status" value="1"/>
</dbReference>
<feature type="transmembrane region" description="Helical" evidence="9">
    <location>
        <begin position="124"/>
        <end position="143"/>
    </location>
</feature>
<comment type="subcellular location">
    <subcellularLocation>
        <location evidence="1 9">Cell membrane</location>
        <topology evidence="1 9">Multi-pass membrane protein</topology>
    </subcellularLocation>
</comment>
<dbReference type="EMBL" id="QWEZ01000001">
    <property type="protein sequence ID" value="RRJ83578.1"/>
    <property type="molecule type" value="Genomic_DNA"/>
</dbReference>
<keyword evidence="8 9" id="KW-0012">Acyltransferase</keyword>
<dbReference type="InterPro" id="IPR003010">
    <property type="entry name" value="C-N_Hydrolase"/>
</dbReference>
<dbReference type="EC" id="2.3.1.269" evidence="9"/>
<dbReference type="InterPro" id="IPR036526">
    <property type="entry name" value="C-N_Hydrolase_sf"/>
</dbReference>
<comment type="catalytic activity">
    <reaction evidence="9">
        <text>N-terminal S-1,2-diacyl-sn-glyceryl-L-cysteinyl-[lipoprotein] + a glycerophospholipid = N-acyl-S-1,2-diacyl-sn-glyceryl-L-cysteinyl-[lipoprotein] + a 2-acyl-sn-glycero-3-phospholipid + H(+)</text>
        <dbReference type="Rhea" id="RHEA:48228"/>
        <dbReference type="Rhea" id="RHEA-COMP:14681"/>
        <dbReference type="Rhea" id="RHEA-COMP:14684"/>
        <dbReference type="ChEBI" id="CHEBI:15378"/>
        <dbReference type="ChEBI" id="CHEBI:136912"/>
        <dbReference type="ChEBI" id="CHEBI:140656"/>
        <dbReference type="ChEBI" id="CHEBI:140657"/>
        <dbReference type="ChEBI" id="CHEBI:140660"/>
        <dbReference type="EC" id="2.3.1.269"/>
    </reaction>
</comment>
<dbReference type="InterPro" id="IPR004563">
    <property type="entry name" value="Apolipo_AcylTrfase"/>
</dbReference>
<dbReference type="CDD" id="cd07571">
    <property type="entry name" value="ALP_N-acyl_transferase"/>
    <property type="match status" value="1"/>
</dbReference>
<evidence type="ECO:0000256" key="2">
    <source>
        <dbReference type="ARBA" id="ARBA00010065"/>
    </source>
</evidence>
<keyword evidence="12" id="KW-1185">Reference proteome</keyword>
<evidence type="ECO:0000256" key="6">
    <source>
        <dbReference type="ARBA" id="ARBA00022989"/>
    </source>
</evidence>
<dbReference type="UniPathway" id="UPA00666"/>
<keyword evidence="4 9" id="KW-0808">Transferase</keyword>
<keyword evidence="7 9" id="KW-0472">Membrane</keyword>
<comment type="caution">
    <text evidence="11">The sequence shown here is derived from an EMBL/GenBank/DDBJ whole genome shotgun (WGS) entry which is preliminary data.</text>
</comment>
<dbReference type="PANTHER" id="PTHR38686">
    <property type="entry name" value="APOLIPOPROTEIN N-ACYLTRANSFERASE"/>
    <property type="match status" value="1"/>
</dbReference>
<dbReference type="NCBIfam" id="TIGR00546">
    <property type="entry name" value="lnt"/>
    <property type="match status" value="1"/>
</dbReference>
<dbReference type="Pfam" id="PF20154">
    <property type="entry name" value="LNT_N"/>
    <property type="match status" value="1"/>
</dbReference>
<reference evidence="11 12" key="1">
    <citation type="submission" date="2018-08" db="EMBL/GenBank/DDBJ databases">
        <authorList>
            <person name="Khan S.A."/>
        </authorList>
    </citation>
    <scope>NUCLEOTIDE SEQUENCE [LARGE SCALE GENOMIC DNA]</scope>
    <source>
        <strain evidence="11 12">GTF-13</strain>
    </source>
</reference>
<dbReference type="GO" id="GO:0016410">
    <property type="term" value="F:N-acyltransferase activity"/>
    <property type="evidence" value="ECO:0007669"/>
    <property type="project" value="UniProtKB-UniRule"/>
</dbReference>
<feature type="transmembrane region" description="Helical" evidence="9">
    <location>
        <begin position="88"/>
        <end position="112"/>
    </location>
</feature>